<protein>
    <submittedName>
        <fullName evidence="4">Uncharacterized protein LOC113113447</fullName>
    </submittedName>
</protein>
<reference evidence="4" key="1">
    <citation type="submission" date="2025-08" db="UniProtKB">
        <authorList>
            <consortium name="RefSeq"/>
        </authorList>
    </citation>
    <scope>IDENTIFICATION</scope>
    <source>
        <strain evidence="4">Wakin</strain>
        <tissue evidence="4">Muscle</tissue>
    </source>
</reference>
<dbReference type="OrthoDB" id="8964591at2759"/>
<feature type="region of interest" description="Disordered" evidence="2">
    <location>
        <begin position="84"/>
        <end position="120"/>
    </location>
</feature>
<dbReference type="GeneID" id="113113447"/>
<organism evidence="3 4">
    <name type="scientific">Carassius auratus</name>
    <name type="common">Goldfish</name>
    <dbReference type="NCBI Taxonomy" id="7957"/>
    <lineage>
        <taxon>Eukaryota</taxon>
        <taxon>Metazoa</taxon>
        <taxon>Chordata</taxon>
        <taxon>Craniata</taxon>
        <taxon>Vertebrata</taxon>
        <taxon>Euteleostomi</taxon>
        <taxon>Actinopterygii</taxon>
        <taxon>Neopterygii</taxon>
        <taxon>Teleostei</taxon>
        <taxon>Ostariophysi</taxon>
        <taxon>Cypriniformes</taxon>
        <taxon>Cyprinidae</taxon>
        <taxon>Cyprininae</taxon>
        <taxon>Carassius</taxon>
    </lineage>
</organism>
<dbReference type="Proteomes" id="UP000515129">
    <property type="component" value="Chromosome 14"/>
</dbReference>
<evidence type="ECO:0000313" key="3">
    <source>
        <dbReference type="Proteomes" id="UP000515129"/>
    </source>
</evidence>
<name>A0A6P6QPW6_CARAU</name>
<evidence type="ECO:0000256" key="2">
    <source>
        <dbReference type="SAM" id="MobiDB-lite"/>
    </source>
</evidence>
<sequence>MTEISSSEDDLDLPFEESMIGQLNSLEKYASEEFQKLKESNKSLRESLDHQMISDMAALKTELSALKSRVAEQGQEIEELRKQLEGKGSGAPAHSGGQKRPASSAECAPERKQRRSEELDEILEPFWPERSDARERLTERQQAFFNYMMDVLKIKDRRNLETNATTVLNEGVSRGLWEEDWTPAEIKGTFQQYLVGKIKKYVTERQKKLFQERELDRLRKMVG</sequence>
<proteinExistence type="predicted"/>
<dbReference type="KEGG" id="caua:113113447"/>
<gene>
    <name evidence="4" type="primary">LOC113113447</name>
</gene>
<dbReference type="AlphaFoldDB" id="A0A6P6QPW6"/>
<evidence type="ECO:0000256" key="1">
    <source>
        <dbReference type="SAM" id="Coils"/>
    </source>
</evidence>
<feature type="coiled-coil region" evidence="1">
    <location>
        <begin position="56"/>
        <end position="83"/>
    </location>
</feature>
<evidence type="ECO:0000313" key="4">
    <source>
        <dbReference type="RefSeq" id="XP_026135417.1"/>
    </source>
</evidence>
<keyword evidence="1" id="KW-0175">Coiled coil</keyword>
<dbReference type="RefSeq" id="XP_026135417.1">
    <property type="nucleotide sequence ID" value="XM_026279632.1"/>
</dbReference>
<accession>A0A6P6QPW6</accession>
<keyword evidence="3" id="KW-1185">Reference proteome</keyword>
<feature type="compositionally biased region" description="Basic and acidic residues" evidence="2">
    <location>
        <begin position="108"/>
        <end position="117"/>
    </location>
</feature>